<dbReference type="Gene3D" id="3.40.50.300">
    <property type="entry name" value="P-loop containing nucleotide triphosphate hydrolases"/>
    <property type="match status" value="1"/>
</dbReference>
<protein>
    <submittedName>
        <fullName evidence="9">Muts domain V</fullName>
    </submittedName>
</protein>
<dbReference type="GO" id="GO:0043504">
    <property type="term" value="P:mitochondrial DNA repair"/>
    <property type="evidence" value="ECO:0007669"/>
    <property type="project" value="TreeGrafter"/>
</dbReference>
<feature type="compositionally biased region" description="Basic residues" evidence="7">
    <location>
        <begin position="51"/>
        <end position="60"/>
    </location>
</feature>
<dbReference type="OrthoDB" id="2534523at2759"/>
<keyword evidence="4" id="KW-0067">ATP-binding</keyword>
<dbReference type="SMART" id="SM00533">
    <property type="entry name" value="MUTSd"/>
    <property type="match status" value="1"/>
</dbReference>
<evidence type="ECO:0000256" key="4">
    <source>
        <dbReference type="ARBA" id="ARBA00022840"/>
    </source>
</evidence>
<keyword evidence="5" id="KW-0238">DNA-binding</keyword>
<dbReference type="EMBL" id="KZ613496">
    <property type="protein sequence ID" value="PMD17945.1"/>
    <property type="molecule type" value="Genomic_DNA"/>
</dbReference>
<evidence type="ECO:0000313" key="10">
    <source>
        <dbReference type="Proteomes" id="UP000235672"/>
    </source>
</evidence>
<dbReference type="GO" id="GO:0005739">
    <property type="term" value="C:mitochondrion"/>
    <property type="evidence" value="ECO:0007669"/>
    <property type="project" value="TreeGrafter"/>
</dbReference>
<dbReference type="SUPFAM" id="SSF53150">
    <property type="entry name" value="DNA repair protein MutS, domain II"/>
    <property type="match status" value="1"/>
</dbReference>
<dbReference type="PANTHER" id="PTHR11361:SF34">
    <property type="entry name" value="DNA MISMATCH REPAIR PROTEIN MSH1, MITOCHONDRIAL"/>
    <property type="match status" value="1"/>
</dbReference>
<dbReference type="InterPro" id="IPR016151">
    <property type="entry name" value="DNA_mismatch_repair_MutS_N"/>
</dbReference>
<evidence type="ECO:0000256" key="6">
    <source>
        <dbReference type="ARBA" id="ARBA00023204"/>
    </source>
</evidence>
<dbReference type="GO" id="GO:0005524">
    <property type="term" value="F:ATP binding"/>
    <property type="evidence" value="ECO:0007669"/>
    <property type="project" value="UniProtKB-KW"/>
</dbReference>
<keyword evidence="2" id="KW-0547">Nucleotide-binding</keyword>
<evidence type="ECO:0000259" key="8">
    <source>
        <dbReference type="PROSITE" id="PS00486"/>
    </source>
</evidence>
<dbReference type="AlphaFoldDB" id="A0A2J6PV95"/>
<dbReference type="SUPFAM" id="SSF52540">
    <property type="entry name" value="P-loop containing nucleoside triphosphate hydrolases"/>
    <property type="match status" value="1"/>
</dbReference>
<dbReference type="GO" id="GO:0030983">
    <property type="term" value="F:mismatched DNA binding"/>
    <property type="evidence" value="ECO:0007669"/>
    <property type="project" value="InterPro"/>
</dbReference>
<evidence type="ECO:0000256" key="5">
    <source>
        <dbReference type="ARBA" id="ARBA00023125"/>
    </source>
</evidence>
<dbReference type="InterPro" id="IPR045076">
    <property type="entry name" value="MutS"/>
</dbReference>
<sequence>MPLPLPWCHPAAIAPRRILTVSATRSLHALAHRHPSALRNAPPAVSDWRTRNRGRGKKTKASVTLDELPQGLIPLEPLALEHVTKKKDYPTVVRQARSNMQKFENCVLLTRVGGFYELYFEQADEFAPLLGIKVAIKHTNAGDVSMAGFPFFQLDRYLKILVQDLNRYVAIADEFPNEKTKSGDLMHDRKVSRIITPGTLIDENFMDPFTNNYVLAIHIEDHAQEPMHQFPHLNAPLPVGLAWLDLSTGQFYTQSTDLSALPSYLARIGPREIVLDEDLQASKDHGIFSILAEDRHLITYANALEIQKVSEWSPMLESPIAPRVENTFSPEEVAAGSTLLQYVKTRLQGSNIKLQPPSRQLDMMGIDKNTMRALEVKKTMREDMLTGSLLHTVRRTVTKGGARLLDNWLSSPSTSLDVINARLDLVTFMLNDELLRERVIILLRRSHDSHRLLQKFAFGRGDPDDLLGLKSTVYATQELVATLEQDSEEEACIQAMITRINLEGPNDLAKRIGDAVDEEGLMQQHRLEDGEVGEMQALAQRVVNSEGSTEDSYILPKGTRKKKTTSIREYYSEDNDTWIMKPGASPTLERLHRELALLQNEKQKLGEDLKMRLGAESLTLRFTPGMGHICHVKGKDMKLNLSDVRSVGSSKTTRSFHHPEWTKLGQQLDQCKIHIRAAEQRVFQELREEVIRNIVKLRRNAAVLDELDVACSFATLAAEKQWTRPILNKTFAHKVVGGRHPTVEGGLEEEGRSFITNDCFVGDVKRTWLITGPNMAGKSTFLRQNALITILAQVGSYVPAEYAEIGLVDHIFSRVGSADNLYRDQSTFMVEMLETATILKHATQRSFVIMDEIGRGTTPEDGTAVAFACLHQLYHVNKCRTLFATHFHDLTDMVGKEEMEGIGFYCTDVREDGKGAFRYDHRLREGVNKRSHALKVAKLAGLPDEAIAIAQKVLDGCIRPV</sequence>
<feature type="domain" description="DNA mismatch repair proteins mutS family" evidence="8">
    <location>
        <begin position="846"/>
        <end position="862"/>
    </location>
</feature>
<accession>A0A2J6PV95</accession>
<dbReference type="Proteomes" id="UP000235672">
    <property type="component" value="Unassembled WGS sequence"/>
</dbReference>
<dbReference type="Pfam" id="PF00488">
    <property type="entry name" value="MutS_V"/>
    <property type="match status" value="1"/>
</dbReference>
<dbReference type="Gene3D" id="3.30.420.110">
    <property type="entry name" value="MutS, connector domain"/>
    <property type="match status" value="1"/>
</dbReference>
<dbReference type="Gene3D" id="3.40.1170.10">
    <property type="entry name" value="DNA repair protein MutS, domain I"/>
    <property type="match status" value="1"/>
</dbReference>
<dbReference type="Gene3D" id="1.10.1420.10">
    <property type="match status" value="3"/>
</dbReference>
<dbReference type="SMART" id="SM00534">
    <property type="entry name" value="MUTSac"/>
    <property type="match status" value="1"/>
</dbReference>
<keyword evidence="6" id="KW-0234">DNA repair</keyword>
<keyword evidence="10" id="KW-1185">Reference proteome</keyword>
<dbReference type="GO" id="GO:0005634">
    <property type="term" value="C:nucleus"/>
    <property type="evidence" value="ECO:0007669"/>
    <property type="project" value="TreeGrafter"/>
</dbReference>
<proteinExistence type="inferred from homology"/>
<dbReference type="InterPro" id="IPR036187">
    <property type="entry name" value="DNA_mismatch_repair_MutS_sf"/>
</dbReference>
<dbReference type="GO" id="GO:0006298">
    <property type="term" value="P:mismatch repair"/>
    <property type="evidence" value="ECO:0007669"/>
    <property type="project" value="InterPro"/>
</dbReference>
<dbReference type="FunFam" id="3.40.1170.10:FF:000010">
    <property type="entry name" value="DNA mismatch repair protein Msh1"/>
    <property type="match status" value="1"/>
</dbReference>
<evidence type="ECO:0000256" key="3">
    <source>
        <dbReference type="ARBA" id="ARBA00022763"/>
    </source>
</evidence>
<dbReference type="SUPFAM" id="SSF55271">
    <property type="entry name" value="DNA repair protein MutS, domain I"/>
    <property type="match status" value="1"/>
</dbReference>
<dbReference type="Pfam" id="PF05192">
    <property type="entry name" value="MutS_III"/>
    <property type="match status" value="1"/>
</dbReference>
<dbReference type="GO" id="GO:0140664">
    <property type="term" value="F:ATP-dependent DNA damage sensor activity"/>
    <property type="evidence" value="ECO:0007669"/>
    <property type="project" value="InterPro"/>
</dbReference>
<dbReference type="InterPro" id="IPR017261">
    <property type="entry name" value="DNA_mismatch_repair_MutS/MSH"/>
</dbReference>
<organism evidence="9 10">
    <name type="scientific">Hyaloscypha hepaticicola</name>
    <dbReference type="NCBI Taxonomy" id="2082293"/>
    <lineage>
        <taxon>Eukaryota</taxon>
        <taxon>Fungi</taxon>
        <taxon>Dikarya</taxon>
        <taxon>Ascomycota</taxon>
        <taxon>Pezizomycotina</taxon>
        <taxon>Leotiomycetes</taxon>
        <taxon>Helotiales</taxon>
        <taxon>Hyaloscyphaceae</taxon>
        <taxon>Hyaloscypha</taxon>
    </lineage>
</organism>
<dbReference type="InterPro" id="IPR007695">
    <property type="entry name" value="DNA_mismatch_repair_MutS-lik_N"/>
</dbReference>
<dbReference type="InterPro" id="IPR007860">
    <property type="entry name" value="DNA_mmatch_repair_MutS_con_dom"/>
</dbReference>
<dbReference type="PANTHER" id="PTHR11361">
    <property type="entry name" value="DNA MISMATCH REPAIR PROTEIN MUTS FAMILY MEMBER"/>
    <property type="match status" value="1"/>
</dbReference>
<dbReference type="InterPro" id="IPR027417">
    <property type="entry name" value="P-loop_NTPase"/>
</dbReference>
<comment type="similarity">
    <text evidence="1">Belongs to the DNA mismatch repair MutS family.</text>
</comment>
<dbReference type="PIRSF" id="PIRSF037677">
    <property type="entry name" value="DNA_mis_repair_Msh6"/>
    <property type="match status" value="1"/>
</dbReference>
<dbReference type="STRING" id="1745343.A0A2J6PV95"/>
<keyword evidence="3" id="KW-0227">DNA damage</keyword>
<dbReference type="SUPFAM" id="SSF48334">
    <property type="entry name" value="DNA repair protein MutS, domain III"/>
    <property type="match status" value="1"/>
</dbReference>
<evidence type="ECO:0000256" key="2">
    <source>
        <dbReference type="ARBA" id="ARBA00022741"/>
    </source>
</evidence>
<dbReference type="FunFam" id="3.40.50.300:FF:001238">
    <property type="entry name" value="DNA mismatch repair protein"/>
    <property type="match status" value="1"/>
</dbReference>
<dbReference type="Pfam" id="PF05188">
    <property type="entry name" value="MutS_II"/>
    <property type="match status" value="1"/>
</dbReference>
<dbReference type="PROSITE" id="PS00486">
    <property type="entry name" value="DNA_MISMATCH_REPAIR_2"/>
    <property type="match status" value="1"/>
</dbReference>
<reference evidence="9 10" key="1">
    <citation type="submission" date="2016-05" db="EMBL/GenBank/DDBJ databases">
        <title>A degradative enzymes factory behind the ericoid mycorrhizal symbiosis.</title>
        <authorList>
            <consortium name="DOE Joint Genome Institute"/>
            <person name="Martino E."/>
            <person name="Morin E."/>
            <person name="Grelet G."/>
            <person name="Kuo A."/>
            <person name="Kohler A."/>
            <person name="Daghino S."/>
            <person name="Barry K."/>
            <person name="Choi C."/>
            <person name="Cichocki N."/>
            <person name="Clum A."/>
            <person name="Copeland A."/>
            <person name="Hainaut M."/>
            <person name="Haridas S."/>
            <person name="Labutti K."/>
            <person name="Lindquist E."/>
            <person name="Lipzen A."/>
            <person name="Khouja H.-R."/>
            <person name="Murat C."/>
            <person name="Ohm R."/>
            <person name="Olson A."/>
            <person name="Spatafora J."/>
            <person name="Veneault-Fourrey C."/>
            <person name="Henrissat B."/>
            <person name="Grigoriev I."/>
            <person name="Martin F."/>
            <person name="Perotto S."/>
        </authorList>
    </citation>
    <scope>NUCLEOTIDE SEQUENCE [LARGE SCALE GENOMIC DNA]</scope>
    <source>
        <strain evidence="9 10">UAMH 7357</strain>
    </source>
</reference>
<gene>
    <name evidence="9" type="ORF">NA56DRAFT_604922</name>
</gene>
<dbReference type="Pfam" id="PF01624">
    <property type="entry name" value="MutS_I"/>
    <property type="match status" value="1"/>
</dbReference>
<evidence type="ECO:0000256" key="1">
    <source>
        <dbReference type="ARBA" id="ARBA00006271"/>
    </source>
</evidence>
<name>A0A2J6PV95_9HELO</name>
<evidence type="ECO:0000256" key="7">
    <source>
        <dbReference type="SAM" id="MobiDB-lite"/>
    </source>
</evidence>
<dbReference type="InterPro" id="IPR007696">
    <property type="entry name" value="DNA_mismatch_repair_MutS_core"/>
</dbReference>
<feature type="region of interest" description="Disordered" evidence="7">
    <location>
        <begin position="34"/>
        <end position="60"/>
    </location>
</feature>
<dbReference type="FunFam" id="1.10.1420.10:FF:000036">
    <property type="entry name" value="DNA mismatch repair protein Msh1"/>
    <property type="match status" value="1"/>
</dbReference>
<dbReference type="InterPro" id="IPR036678">
    <property type="entry name" value="MutS_con_dom_sf"/>
</dbReference>
<dbReference type="InterPro" id="IPR000432">
    <property type="entry name" value="DNA_mismatch_repair_MutS_C"/>
</dbReference>
<evidence type="ECO:0000313" key="9">
    <source>
        <dbReference type="EMBL" id="PMD17945.1"/>
    </source>
</evidence>